<dbReference type="Proteomes" id="UP000568751">
    <property type="component" value="Unassembled WGS sequence"/>
</dbReference>
<accession>A0A853F5X7</accession>
<protein>
    <submittedName>
        <fullName evidence="2">Dienelactone hydrolase family protein</fullName>
    </submittedName>
</protein>
<dbReference type="AlphaFoldDB" id="A0A853F5X7"/>
<comment type="caution">
    <text evidence="2">The sequence shown here is derived from an EMBL/GenBank/DDBJ whole genome shotgun (WGS) entry which is preliminary data.</text>
</comment>
<reference evidence="2 3" key="1">
    <citation type="submission" date="2020-05" db="EMBL/GenBank/DDBJ databases">
        <title>Horizontal transmission and recombination maintain forever young bacterial symbiont genomes.</title>
        <authorList>
            <person name="Russell S.L."/>
            <person name="Pepper-Tunick E."/>
            <person name="Svedberg J."/>
            <person name="Byrne A."/>
            <person name="Ruelas Castillo J."/>
            <person name="Vollmers C."/>
            <person name="Beinart R.A."/>
            <person name="Corbett-Detig R."/>
        </authorList>
    </citation>
    <scope>NUCLEOTIDE SEQUENCE [LARGE SCALE GENOMIC DNA]</scope>
    <source>
        <strain evidence="2">455</strain>
    </source>
</reference>
<dbReference type="GO" id="GO:0016787">
    <property type="term" value="F:hydrolase activity"/>
    <property type="evidence" value="ECO:0007669"/>
    <property type="project" value="UniProtKB-KW"/>
</dbReference>
<evidence type="ECO:0000259" key="1">
    <source>
        <dbReference type="Pfam" id="PF01738"/>
    </source>
</evidence>
<evidence type="ECO:0000313" key="3">
    <source>
        <dbReference type="Proteomes" id="UP000568751"/>
    </source>
</evidence>
<dbReference type="Pfam" id="PF01738">
    <property type="entry name" value="DLH"/>
    <property type="match status" value="1"/>
</dbReference>
<name>A0A853F5X7_9GAMM</name>
<dbReference type="PANTHER" id="PTHR46623:SF6">
    <property type="entry name" value="ALPHA_BETA-HYDROLASES SUPERFAMILY PROTEIN"/>
    <property type="match status" value="1"/>
</dbReference>
<proteinExistence type="predicted"/>
<dbReference type="EMBL" id="JACCHT010000002">
    <property type="protein sequence ID" value="NYT27959.1"/>
    <property type="molecule type" value="Genomic_DNA"/>
</dbReference>
<organism evidence="2 3">
    <name type="scientific">Candidatus Thiodubiliella endoseptemdiera</name>
    <dbReference type="NCBI Taxonomy" id="2738886"/>
    <lineage>
        <taxon>Bacteria</taxon>
        <taxon>Pseudomonadati</taxon>
        <taxon>Pseudomonadota</taxon>
        <taxon>Gammaproteobacteria</taxon>
        <taxon>Candidatus Pseudothioglobaceae</taxon>
        <taxon>Candidatus Thiodubiliella</taxon>
    </lineage>
</organism>
<dbReference type="SUPFAM" id="SSF53474">
    <property type="entry name" value="alpha/beta-Hydrolases"/>
    <property type="match status" value="1"/>
</dbReference>
<evidence type="ECO:0000313" key="2">
    <source>
        <dbReference type="EMBL" id="NYT27959.1"/>
    </source>
</evidence>
<dbReference type="PANTHER" id="PTHR46623">
    <property type="entry name" value="CARBOXYMETHYLENEBUTENOLIDASE-RELATED"/>
    <property type="match status" value="1"/>
</dbReference>
<gene>
    <name evidence="2" type="ORF">H0A76_08715</name>
</gene>
<dbReference type="InterPro" id="IPR029058">
    <property type="entry name" value="AB_hydrolase_fold"/>
</dbReference>
<keyword evidence="2" id="KW-0378">Hydrolase</keyword>
<feature type="domain" description="Dienelactone hydrolase" evidence="1">
    <location>
        <begin position="116"/>
        <end position="335"/>
    </location>
</feature>
<dbReference type="InterPro" id="IPR002925">
    <property type="entry name" value="Dienelactn_hydro"/>
</dbReference>
<sequence>MNNHQNAIFHQITNFLKTPLALLGVDLKNFQFNKICHFANHPYLCKGLTFLILCLSSLVFAGVHPSKPWLEINYPQDQEKRWWNDAWWQEGQLPVPQNHQVSMQEITYMDGEVKVEAFLFKPTQPGKYLPILFQHGRRGLDDWTLPRVKRLAARGFIVLAPNMFGTYLKPPFPNKHTPAYDHHVAKGIDVLLERDDIIGNKVCTVSHTRGGYMTLKALVTHKQQAEKVACYVSYYPHWQDPDASEVEQVYQYASEINDLKVPTLIFIGEHEQYQRLRPILLGIKVLKTNRIDAELIVYPGVGRGFDFRPEHVRTFADDLAAKDANQRTAAFVRKHLQ</sequence>
<dbReference type="InterPro" id="IPR051049">
    <property type="entry name" value="Dienelactone_hydrolase-like"/>
</dbReference>
<dbReference type="Gene3D" id="3.40.50.1820">
    <property type="entry name" value="alpha/beta hydrolase"/>
    <property type="match status" value="1"/>
</dbReference>